<dbReference type="GO" id="GO:0046513">
    <property type="term" value="P:ceramide biosynthetic process"/>
    <property type="evidence" value="ECO:0007669"/>
    <property type="project" value="TreeGrafter"/>
</dbReference>
<name>A0AAW9RPX3_9HYPH</name>
<evidence type="ECO:0000259" key="2">
    <source>
        <dbReference type="Pfam" id="PF00487"/>
    </source>
</evidence>
<evidence type="ECO:0000313" key="4">
    <source>
        <dbReference type="Proteomes" id="UP001378188"/>
    </source>
</evidence>
<keyword evidence="4" id="KW-1185">Reference proteome</keyword>
<dbReference type="Proteomes" id="UP001378188">
    <property type="component" value="Unassembled WGS sequence"/>
</dbReference>
<organism evidence="3 4">
    <name type="scientific">Microbaculum marinum</name>
    <dbReference type="NCBI Taxonomy" id="1764581"/>
    <lineage>
        <taxon>Bacteria</taxon>
        <taxon>Pseudomonadati</taxon>
        <taxon>Pseudomonadota</taxon>
        <taxon>Alphaproteobacteria</taxon>
        <taxon>Hyphomicrobiales</taxon>
        <taxon>Tepidamorphaceae</taxon>
        <taxon>Microbaculum</taxon>
    </lineage>
</organism>
<comment type="caution">
    <text evidence="3">The sequence shown here is derived from an EMBL/GenBank/DDBJ whole genome shotgun (WGS) entry which is preliminary data.</text>
</comment>
<sequence>MSTEAVLDKDEKRFLKGLSARSDARGLERLAGHLGAIAAGAVLVWLASGTWLVWPAMFMEGVGLVFLFCALHETVHRTAFASLWMNAAVAHFAGFAVLLPPAWFRAFHLAHHRHTQIPGEDPELDDKRVDSWPRYAWHVSGLKYWTSAIRALVMHALGRVPDRYVTQGLKPRVVAEARWFLAGYAVLAAGSLLLGTDVLLRYWVVPMVLSQPVLRLYLLAEHGLCPFIGDPFANTRTTITTRAVRFLAWNMPYHTEHHAFMGVPFHALPQVHERFASRLKEVENGYSAFNVRYVKEAVAPRG</sequence>
<dbReference type="PANTHER" id="PTHR12879:SF8">
    <property type="entry name" value="SPHINGOLIPID DELTA(4)-DESATURASE DES1"/>
    <property type="match status" value="1"/>
</dbReference>
<dbReference type="AlphaFoldDB" id="A0AAW9RPX3"/>
<keyword evidence="3" id="KW-0560">Oxidoreductase</keyword>
<protein>
    <submittedName>
        <fullName evidence="3">Fatty acid desaturase</fullName>
        <ecNumber evidence="3">1.14.19.-</ecNumber>
    </submittedName>
</protein>
<dbReference type="GO" id="GO:0016020">
    <property type="term" value="C:membrane"/>
    <property type="evidence" value="ECO:0007669"/>
    <property type="project" value="GOC"/>
</dbReference>
<dbReference type="RefSeq" id="WP_340331635.1">
    <property type="nucleotide sequence ID" value="NZ_JAZHOF010000009.1"/>
</dbReference>
<feature type="domain" description="Fatty acid desaturase" evidence="2">
    <location>
        <begin position="50"/>
        <end position="286"/>
    </location>
</feature>
<reference evidence="3 4" key="1">
    <citation type="submission" date="2024-02" db="EMBL/GenBank/DDBJ databases">
        <title>Genome analysis and characterization of Microbaculum marinisediminis sp. nov., isolated from marine sediment.</title>
        <authorList>
            <person name="Du Z.-J."/>
            <person name="Ye Y.-Q."/>
            <person name="Zhang Z.-R."/>
            <person name="Yuan S.-M."/>
            <person name="Zhang X.-Y."/>
        </authorList>
    </citation>
    <scope>NUCLEOTIDE SEQUENCE [LARGE SCALE GENOMIC DNA]</scope>
    <source>
        <strain evidence="3 4">SDUM1044001</strain>
    </source>
</reference>
<proteinExistence type="predicted"/>
<keyword evidence="1" id="KW-0812">Transmembrane</keyword>
<feature type="transmembrane region" description="Helical" evidence="1">
    <location>
        <begin position="83"/>
        <end position="104"/>
    </location>
</feature>
<accession>A0AAW9RPX3</accession>
<evidence type="ECO:0000313" key="3">
    <source>
        <dbReference type="EMBL" id="MEJ8573940.1"/>
    </source>
</evidence>
<dbReference type="EMBL" id="JAZHOF010000009">
    <property type="protein sequence ID" value="MEJ8573940.1"/>
    <property type="molecule type" value="Genomic_DNA"/>
</dbReference>
<keyword evidence="1" id="KW-1133">Transmembrane helix</keyword>
<dbReference type="PANTHER" id="PTHR12879">
    <property type="entry name" value="SPHINGOLIPID DELTA 4 DESATURASE/C-4 HYDROXYLASE PROTEIN DES2"/>
    <property type="match status" value="1"/>
</dbReference>
<feature type="transmembrane region" description="Helical" evidence="1">
    <location>
        <begin position="53"/>
        <end position="71"/>
    </location>
</feature>
<feature type="transmembrane region" description="Helical" evidence="1">
    <location>
        <begin position="30"/>
        <end position="47"/>
    </location>
</feature>
<dbReference type="GO" id="GO:0042284">
    <property type="term" value="F:sphingolipid delta-4 desaturase activity"/>
    <property type="evidence" value="ECO:0007669"/>
    <property type="project" value="TreeGrafter"/>
</dbReference>
<gene>
    <name evidence="3" type="ORF">V3328_20805</name>
</gene>
<keyword evidence="1" id="KW-0472">Membrane</keyword>
<dbReference type="EC" id="1.14.19.-" evidence="3"/>
<dbReference type="Pfam" id="PF00487">
    <property type="entry name" value="FA_desaturase"/>
    <property type="match status" value="1"/>
</dbReference>
<dbReference type="InterPro" id="IPR005804">
    <property type="entry name" value="FA_desaturase_dom"/>
</dbReference>
<evidence type="ECO:0000256" key="1">
    <source>
        <dbReference type="SAM" id="Phobius"/>
    </source>
</evidence>